<gene>
    <name evidence="1" type="ORF">GPM918_LOCUS46167</name>
    <name evidence="2" type="ORF">SRO942_LOCUS49755</name>
</gene>
<dbReference type="EMBL" id="CAJOBC010135681">
    <property type="protein sequence ID" value="CAF4627929.1"/>
    <property type="molecule type" value="Genomic_DNA"/>
</dbReference>
<comment type="caution">
    <text evidence="1">The sequence shown here is derived from an EMBL/GenBank/DDBJ whole genome shotgun (WGS) entry which is preliminary data.</text>
</comment>
<dbReference type="EMBL" id="CAJNOQ010058766">
    <property type="protein sequence ID" value="CAF1666713.1"/>
    <property type="molecule type" value="Genomic_DNA"/>
</dbReference>
<proteinExistence type="predicted"/>
<organism evidence="1 3">
    <name type="scientific">Didymodactylos carnosus</name>
    <dbReference type="NCBI Taxonomy" id="1234261"/>
    <lineage>
        <taxon>Eukaryota</taxon>
        <taxon>Metazoa</taxon>
        <taxon>Spiralia</taxon>
        <taxon>Gnathifera</taxon>
        <taxon>Rotifera</taxon>
        <taxon>Eurotatoria</taxon>
        <taxon>Bdelloidea</taxon>
        <taxon>Philodinida</taxon>
        <taxon>Philodinidae</taxon>
        <taxon>Didymodactylos</taxon>
    </lineage>
</organism>
<keyword evidence="3" id="KW-1185">Reference proteome</keyword>
<accession>A0A816FVR5</accession>
<reference evidence="1" key="1">
    <citation type="submission" date="2021-02" db="EMBL/GenBank/DDBJ databases">
        <authorList>
            <person name="Nowell W R."/>
        </authorList>
    </citation>
    <scope>NUCLEOTIDE SEQUENCE</scope>
</reference>
<evidence type="ECO:0000313" key="1">
    <source>
        <dbReference type="EMBL" id="CAF1666713.1"/>
    </source>
</evidence>
<sequence length="44" mass="5222">MSSRIDQPQIILLKSQIEYARTDEQKLTSLEPVLNQEQHYLNSY</sequence>
<name>A0A816FVR5_9BILA</name>
<evidence type="ECO:0000313" key="3">
    <source>
        <dbReference type="Proteomes" id="UP000663829"/>
    </source>
</evidence>
<feature type="non-terminal residue" evidence="1">
    <location>
        <position position="44"/>
    </location>
</feature>
<dbReference type="OrthoDB" id="158357at2759"/>
<evidence type="ECO:0000313" key="2">
    <source>
        <dbReference type="EMBL" id="CAF4627929.1"/>
    </source>
</evidence>
<dbReference type="Proteomes" id="UP000681722">
    <property type="component" value="Unassembled WGS sequence"/>
</dbReference>
<dbReference type="Proteomes" id="UP000663829">
    <property type="component" value="Unassembled WGS sequence"/>
</dbReference>
<protein>
    <submittedName>
        <fullName evidence="1">Uncharacterized protein</fullName>
    </submittedName>
</protein>
<dbReference type="AlphaFoldDB" id="A0A816FVR5"/>